<name>A0A1H9A6L0_9BACI</name>
<dbReference type="STRING" id="571933.SAMN05216362_102173"/>
<keyword evidence="1" id="KW-0472">Membrane</keyword>
<evidence type="ECO:0000313" key="2">
    <source>
        <dbReference type="EMBL" id="SEP72372.1"/>
    </source>
</evidence>
<gene>
    <name evidence="2" type="ORF">SAMN05216362_102173</name>
</gene>
<accession>A0A1H9A6L0</accession>
<proteinExistence type="predicted"/>
<dbReference type="Proteomes" id="UP000199427">
    <property type="component" value="Unassembled WGS sequence"/>
</dbReference>
<sequence length="78" mass="8827">MRIIAFLVLLIPGILSVYGIKLIRDSFFGIVESIFINVFVQLFAGILFVIVGIGFVGGYLLHRDRKKNKTKGHFETKK</sequence>
<dbReference type="InterPro" id="IPR020138">
    <property type="entry name" value="Uncharacterised_YqzF"/>
</dbReference>
<keyword evidence="1" id="KW-1133">Transmembrane helix</keyword>
<feature type="transmembrane region" description="Helical" evidence="1">
    <location>
        <begin position="35"/>
        <end position="61"/>
    </location>
</feature>
<protein>
    <recommendedName>
        <fullName evidence="4">DUF2627 domain-containing protein</fullName>
    </recommendedName>
</protein>
<dbReference type="EMBL" id="FOES01000002">
    <property type="protein sequence ID" value="SEP72372.1"/>
    <property type="molecule type" value="Genomic_DNA"/>
</dbReference>
<evidence type="ECO:0000256" key="1">
    <source>
        <dbReference type="SAM" id="Phobius"/>
    </source>
</evidence>
<dbReference type="AlphaFoldDB" id="A0A1H9A6L0"/>
<evidence type="ECO:0000313" key="3">
    <source>
        <dbReference type="Proteomes" id="UP000199427"/>
    </source>
</evidence>
<dbReference type="OrthoDB" id="2989757at2"/>
<organism evidence="2 3">
    <name type="scientific">Piscibacillus halophilus</name>
    <dbReference type="NCBI Taxonomy" id="571933"/>
    <lineage>
        <taxon>Bacteria</taxon>
        <taxon>Bacillati</taxon>
        <taxon>Bacillota</taxon>
        <taxon>Bacilli</taxon>
        <taxon>Bacillales</taxon>
        <taxon>Bacillaceae</taxon>
        <taxon>Piscibacillus</taxon>
    </lineage>
</organism>
<evidence type="ECO:0008006" key="4">
    <source>
        <dbReference type="Google" id="ProtNLM"/>
    </source>
</evidence>
<keyword evidence="1" id="KW-0812">Transmembrane</keyword>
<dbReference type="Pfam" id="PF11118">
    <property type="entry name" value="DUF2627"/>
    <property type="match status" value="1"/>
</dbReference>
<reference evidence="2 3" key="1">
    <citation type="submission" date="2016-10" db="EMBL/GenBank/DDBJ databases">
        <authorList>
            <person name="de Groot N.N."/>
        </authorList>
    </citation>
    <scope>NUCLEOTIDE SEQUENCE [LARGE SCALE GENOMIC DNA]</scope>
    <source>
        <strain evidence="2 3">DSM 21633</strain>
    </source>
</reference>
<dbReference type="RefSeq" id="WP_091772352.1">
    <property type="nucleotide sequence ID" value="NZ_CAESCL010000068.1"/>
</dbReference>
<keyword evidence="3" id="KW-1185">Reference proteome</keyword>